<evidence type="ECO:0000256" key="3">
    <source>
        <dbReference type="ARBA" id="ARBA00022741"/>
    </source>
</evidence>
<keyword evidence="4 7" id="KW-0276">Fatty acid metabolism</keyword>
<reference evidence="9" key="1">
    <citation type="submission" date="2021-01" db="EMBL/GenBank/DDBJ databases">
        <authorList>
            <person name="Eckstrom K.M.E."/>
        </authorList>
    </citation>
    <scope>NUCLEOTIDE SEQUENCE</scope>
    <source>
        <strain evidence="9">UVCC 0001</strain>
    </source>
</reference>
<evidence type="ECO:0000313" key="10">
    <source>
        <dbReference type="Proteomes" id="UP001255856"/>
    </source>
</evidence>
<dbReference type="GO" id="GO:0016020">
    <property type="term" value="C:membrane"/>
    <property type="evidence" value="ECO:0007669"/>
    <property type="project" value="TreeGrafter"/>
</dbReference>
<organism evidence="9 10">
    <name type="scientific">Prototheca wickerhamii</name>
    <dbReference type="NCBI Taxonomy" id="3111"/>
    <lineage>
        <taxon>Eukaryota</taxon>
        <taxon>Viridiplantae</taxon>
        <taxon>Chlorophyta</taxon>
        <taxon>core chlorophytes</taxon>
        <taxon>Trebouxiophyceae</taxon>
        <taxon>Chlorellales</taxon>
        <taxon>Chlorellaceae</taxon>
        <taxon>Prototheca</taxon>
    </lineage>
</organism>
<comment type="catalytic activity">
    <reaction evidence="7">
        <text>a long-chain fatty acid + ATP + CoA = a long-chain fatty acyl-CoA + AMP + diphosphate</text>
        <dbReference type="Rhea" id="RHEA:15421"/>
        <dbReference type="ChEBI" id="CHEBI:30616"/>
        <dbReference type="ChEBI" id="CHEBI:33019"/>
        <dbReference type="ChEBI" id="CHEBI:57287"/>
        <dbReference type="ChEBI" id="CHEBI:57560"/>
        <dbReference type="ChEBI" id="CHEBI:83139"/>
        <dbReference type="ChEBI" id="CHEBI:456215"/>
        <dbReference type="EC" id="6.2.1.3"/>
    </reaction>
</comment>
<evidence type="ECO:0000256" key="5">
    <source>
        <dbReference type="ARBA" id="ARBA00022840"/>
    </source>
</evidence>
<name>A0AAD9ILQ6_PROWI</name>
<dbReference type="EMBL" id="JASFZW010000002">
    <property type="protein sequence ID" value="KAK2079540.1"/>
    <property type="molecule type" value="Genomic_DNA"/>
</dbReference>
<accession>A0AAD9ILQ6</accession>
<keyword evidence="3 7" id="KW-0547">Nucleotide-binding</keyword>
<keyword evidence="2 7" id="KW-0436">Ligase</keyword>
<dbReference type="Gene3D" id="3.40.50.12780">
    <property type="entry name" value="N-terminal domain of ligase-like"/>
    <property type="match status" value="1"/>
</dbReference>
<dbReference type="PANTHER" id="PTHR43272">
    <property type="entry name" value="LONG-CHAIN-FATTY-ACID--COA LIGASE"/>
    <property type="match status" value="1"/>
</dbReference>
<dbReference type="InterPro" id="IPR020845">
    <property type="entry name" value="AMP-binding_CS"/>
</dbReference>
<dbReference type="InterPro" id="IPR045311">
    <property type="entry name" value="LC-FACS_euk"/>
</dbReference>
<dbReference type="InterPro" id="IPR000873">
    <property type="entry name" value="AMP-dep_synth/lig_dom"/>
</dbReference>
<proteinExistence type="inferred from homology"/>
<comment type="similarity">
    <text evidence="1 7">Belongs to the ATP-dependent AMP-binding enzyme family.</text>
</comment>
<comment type="caution">
    <text evidence="9">The sequence shown here is derived from an EMBL/GenBank/DDBJ whole genome shotgun (WGS) entry which is preliminary data.</text>
</comment>
<dbReference type="GO" id="GO:0005783">
    <property type="term" value="C:endoplasmic reticulum"/>
    <property type="evidence" value="ECO:0007669"/>
    <property type="project" value="TreeGrafter"/>
</dbReference>
<dbReference type="EC" id="6.2.1.3" evidence="6 7"/>
<dbReference type="CDD" id="cd05927">
    <property type="entry name" value="LC-FACS_euk"/>
    <property type="match status" value="1"/>
</dbReference>
<gene>
    <name evidence="9" type="ORF">QBZ16_001934</name>
</gene>
<evidence type="ECO:0000256" key="6">
    <source>
        <dbReference type="ARBA" id="ARBA00026121"/>
    </source>
</evidence>
<keyword evidence="7" id="KW-0443">Lipid metabolism</keyword>
<dbReference type="Proteomes" id="UP001255856">
    <property type="component" value="Unassembled WGS sequence"/>
</dbReference>
<dbReference type="PANTHER" id="PTHR43272:SF3">
    <property type="entry name" value="LONG CHAIN ACYL-COA SYNTHETASE 4"/>
    <property type="match status" value="1"/>
</dbReference>
<dbReference type="AlphaFoldDB" id="A0AAD9ILQ6"/>
<evidence type="ECO:0000259" key="8">
    <source>
        <dbReference type="Pfam" id="PF00501"/>
    </source>
</evidence>
<comment type="function">
    <text evidence="7">Catalyzes the conversion of long-chain fatty acids to their active form acyl-CoAs for both synthesis of cellular lipids, and degradation via beta-oxidation.</text>
</comment>
<dbReference type="SUPFAM" id="SSF56801">
    <property type="entry name" value="Acetyl-CoA synthetase-like"/>
    <property type="match status" value="1"/>
</dbReference>
<dbReference type="PROSITE" id="PS00455">
    <property type="entry name" value="AMP_BINDING"/>
    <property type="match status" value="1"/>
</dbReference>
<keyword evidence="5 7" id="KW-0067">ATP-binding</keyword>
<dbReference type="GO" id="GO:0005524">
    <property type="term" value="F:ATP binding"/>
    <property type="evidence" value="ECO:0007669"/>
    <property type="project" value="UniProtKB-KW"/>
</dbReference>
<dbReference type="GO" id="GO:0004467">
    <property type="term" value="F:long-chain fatty acid-CoA ligase activity"/>
    <property type="evidence" value="ECO:0007669"/>
    <property type="project" value="UniProtKB-EC"/>
</dbReference>
<dbReference type="Pfam" id="PF00501">
    <property type="entry name" value="AMP-binding"/>
    <property type="match status" value="1"/>
</dbReference>
<feature type="domain" description="AMP-dependent synthetase/ligase" evidence="8">
    <location>
        <begin position="50"/>
        <end position="478"/>
    </location>
</feature>
<evidence type="ECO:0000256" key="1">
    <source>
        <dbReference type="ARBA" id="ARBA00006432"/>
    </source>
</evidence>
<sequence length="652" mass="70399">MASKYPRLTKVADGVPANGEGVEFGPEYSCTFMKGKTLSVPGIKSLGELFADSVSQHKRRPCLGKRTKDGYSWRTYEQTGREIAAMGAAFAARGLAPQSRVGVYGPNAPEWMITMQACNRQGYYCVPLYDSLGETAVEFIIKHAEVTAVAVAGPKLAELAKALPNVASQVKTVVFWDEADRAAVEAVQALGVGVFGFDEFVKQGEAAEAVPPASVDGEDLCTIMYTSGTTGDPKGVMLTHRAVIATVLSLDAFLKSVDVALGEGDAILSFLPLAHIFDRAAEELMLYVGGSIGYWSGNVKGLLGDIAALRPTLFCSVPRVFDRIYSSVTGKVEGGGWLKRTMFHHAFKTKFGRLKRGVPQAKAGGIWDKIVFKKIKEALGGRCKIIVSGGAPLSAHVEEFLRVCMCSLVVQGYGLTETCAASFIAEPADIRQMGTVGPPQPAVTFCLEGVPEMKYSPGADPARGELLIRGPALFSGYYKDQEKTDEVVTKDGWFHTGDIAEITPAGAIRIIDRKKNIFKLAQGEYVAVEKLENTYKLSPAVEQIWVYGNSFESVLVAVVVPSEDKVKAFGGSSAAQLASDAAFKKAVLDDLTAAAKADKLKGFEMIKGVIIEPELFSVENNLLTPTFKLKRPQLLDHYRTQIDALYESLKKK</sequence>
<dbReference type="InterPro" id="IPR042099">
    <property type="entry name" value="ANL_N_sf"/>
</dbReference>
<evidence type="ECO:0000256" key="2">
    <source>
        <dbReference type="ARBA" id="ARBA00022598"/>
    </source>
</evidence>
<evidence type="ECO:0000256" key="7">
    <source>
        <dbReference type="RuleBase" id="RU369030"/>
    </source>
</evidence>
<protein>
    <recommendedName>
        <fullName evidence="6 7">Long-chain-fatty-acid--CoA ligase</fullName>
        <ecNumber evidence="6 7">6.2.1.3</ecNumber>
    </recommendedName>
</protein>
<evidence type="ECO:0000256" key="4">
    <source>
        <dbReference type="ARBA" id="ARBA00022832"/>
    </source>
</evidence>
<evidence type="ECO:0000313" key="9">
    <source>
        <dbReference type="EMBL" id="KAK2079540.1"/>
    </source>
</evidence>
<keyword evidence="10" id="KW-1185">Reference proteome</keyword>